<proteinExistence type="predicted"/>
<evidence type="ECO:0000313" key="1">
    <source>
        <dbReference type="Proteomes" id="UP000504606"/>
    </source>
</evidence>
<dbReference type="RefSeq" id="XP_052127738.1">
    <property type="nucleotide sequence ID" value="XM_052271778.1"/>
</dbReference>
<dbReference type="KEGG" id="foc:127750330"/>
<keyword evidence="1" id="KW-1185">Reference proteome</keyword>
<name>A0A9C6XQS5_FRAOC</name>
<organism evidence="1 2">
    <name type="scientific">Frankliniella occidentalis</name>
    <name type="common">Western flower thrips</name>
    <name type="synonym">Euthrips occidentalis</name>
    <dbReference type="NCBI Taxonomy" id="133901"/>
    <lineage>
        <taxon>Eukaryota</taxon>
        <taxon>Metazoa</taxon>
        <taxon>Ecdysozoa</taxon>
        <taxon>Arthropoda</taxon>
        <taxon>Hexapoda</taxon>
        <taxon>Insecta</taxon>
        <taxon>Pterygota</taxon>
        <taxon>Neoptera</taxon>
        <taxon>Paraneoptera</taxon>
        <taxon>Thysanoptera</taxon>
        <taxon>Terebrantia</taxon>
        <taxon>Thripoidea</taxon>
        <taxon>Thripidae</taxon>
        <taxon>Frankliniella</taxon>
    </lineage>
</organism>
<gene>
    <name evidence="2" type="primary">LOC127750330</name>
</gene>
<dbReference type="Proteomes" id="UP000504606">
    <property type="component" value="Unplaced"/>
</dbReference>
<dbReference type="AlphaFoldDB" id="A0A9C6XQS5"/>
<evidence type="ECO:0000313" key="2">
    <source>
        <dbReference type="RefSeq" id="XP_052127738.1"/>
    </source>
</evidence>
<sequence>MAMPNGSNGSESMECPEFFLPLFSAFSGTRSRLAALPEAAFTLPEAASAPPASSRVVVTEYVEPPEPTDVVQAPEEEEEGDNVIDLTEYESRDFGCVRDRWF</sequence>
<dbReference type="GeneID" id="127750330"/>
<reference evidence="2" key="1">
    <citation type="submission" date="2025-08" db="UniProtKB">
        <authorList>
            <consortium name="RefSeq"/>
        </authorList>
    </citation>
    <scope>IDENTIFICATION</scope>
    <source>
        <tissue evidence="2">Whole organism</tissue>
    </source>
</reference>
<accession>A0A9C6XQS5</accession>
<protein>
    <submittedName>
        <fullName evidence="2">Uncharacterized protein LOC127750330</fullName>
    </submittedName>
</protein>